<evidence type="ECO:0000313" key="2">
    <source>
        <dbReference type="EMBL" id="RED45015.1"/>
    </source>
</evidence>
<comment type="caution">
    <text evidence="2">The sequence shown here is derived from an EMBL/GenBank/DDBJ whole genome shotgun (WGS) entry which is preliminary data.</text>
</comment>
<dbReference type="Gene3D" id="3.30.870.10">
    <property type="entry name" value="Endonuclease Chain A"/>
    <property type="match status" value="1"/>
</dbReference>
<organism evidence="2 3">
    <name type="scientific">Aestuariispira insulae</name>
    <dbReference type="NCBI Taxonomy" id="1461337"/>
    <lineage>
        <taxon>Bacteria</taxon>
        <taxon>Pseudomonadati</taxon>
        <taxon>Pseudomonadota</taxon>
        <taxon>Alphaproteobacteria</taxon>
        <taxon>Rhodospirillales</taxon>
        <taxon>Kiloniellaceae</taxon>
        <taxon>Aestuariispira</taxon>
    </lineage>
</organism>
<gene>
    <name evidence="2" type="ORF">DFP90_1126</name>
</gene>
<dbReference type="GO" id="GO:0006793">
    <property type="term" value="P:phosphorus metabolic process"/>
    <property type="evidence" value="ECO:0007669"/>
    <property type="project" value="UniProtKB-ARBA"/>
</dbReference>
<dbReference type="EMBL" id="QRDW01000012">
    <property type="protein sequence ID" value="RED45015.1"/>
    <property type="molecule type" value="Genomic_DNA"/>
</dbReference>
<reference evidence="2 3" key="1">
    <citation type="submission" date="2018-07" db="EMBL/GenBank/DDBJ databases">
        <title>Genomic Encyclopedia of Type Strains, Phase III (KMG-III): the genomes of soil and plant-associated and newly described type strains.</title>
        <authorList>
            <person name="Whitman W."/>
        </authorList>
    </citation>
    <scope>NUCLEOTIDE SEQUENCE [LARGE SCALE GENOMIC DNA]</scope>
    <source>
        <strain evidence="2 3">CECT 8488</strain>
    </source>
</reference>
<dbReference type="AlphaFoldDB" id="A0A3D9H680"/>
<accession>A0A3D9H680</accession>
<sequence length="316" mass="35861">MLLPGPELIDLCRNGKKEVILIAPFMKCDAVQMAFDAIPRSVTSVKCVTRWKAEEVLAGVSDLEVFDLIKERNGASLHVQPVLHAKYYRADDACLIGSANLTKRGMGWAMPSNLELLVHLEAKLDRLRAFEALVFSTAIEATDELRSEVAHTVQELEDEGNVYIAEETPTDDSTSSIPPEYWLPLCLRPELLFPIFTETQTDRIVGWTLEAGRRDIGALRIPKHLSAVYFRKYVAALLRQSPVVQALNKIAHKPITPAEGREFIAEHVPEDYRAYGNDQHWETMRNWLLHFLSNEYRQPTGSFDLQRGTEIARYSR</sequence>
<dbReference type="InterPro" id="IPR059166">
    <property type="entry name" value="PLD-like_cat"/>
</dbReference>
<proteinExistence type="predicted"/>
<name>A0A3D9H680_9PROT</name>
<evidence type="ECO:0000313" key="3">
    <source>
        <dbReference type="Proteomes" id="UP000256845"/>
    </source>
</evidence>
<protein>
    <recommendedName>
        <fullName evidence="1">PLD phosphodiesterase domain-containing protein</fullName>
    </recommendedName>
</protein>
<dbReference type="Proteomes" id="UP000256845">
    <property type="component" value="Unassembled WGS sequence"/>
</dbReference>
<dbReference type="InterPro" id="IPR001736">
    <property type="entry name" value="PLipase_D/transphosphatidylase"/>
</dbReference>
<feature type="domain" description="PLD phosphodiesterase" evidence="1">
    <location>
        <begin position="79"/>
        <end position="105"/>
    </location>
</feature>
<dbReference type="GO" id="GO:0003824">
    <property type="term" value="F:catalytic activity"/>
    <property type="evidence" value="ECO:0007669"/>
    <property type="project" value="InterPro"/>
</dbReference>
<dbReference type="CDD" id="cd09176">
    <property type="entry name" value="PLDc_unchar6"/>
    <property type="match status" value="1"/>
</dbReference>
<dbReference type="PROSITE" id="PS50035">
    <property type="entry name" value="PLD"/>
    <property type="match status" value="1"/>
</dbReference>
<evidence type="ECO:0000259" key="1">
    <source>
        <dbReference type="PROSITE" id="PS50035"/>
    </source>
</evidence>
<keyword evidence="3" id="KW-1185">Reference proteome</keyword>
<dbReference type="RefSeq" id="WP_115938500.1">
    <property type="nucleotide sequence ID" value="NZ_QRDW01000012.1"/>
</dbReference>
<dbReference type="OrthoDB" id="7790352at2"/>